<evidence type="ECO:0000313" key="5">
    <source>
        <dbReference type="Proteomes" id="UP001529369"/>
    </source>
</evidence>
<dbReference type="RefSeq" id="WP_290314582.1">
    <property type="nucleotide sequence ID" value="NZ_JAUFPN010000005.1"/>
</dbReference>
<dbReference type="PANTHER" id="PTHR38340">
    <property type="entry name" value="S-LAYER PROTEIN"/>
    <property type="match status" value="1"/>
</dbReference>
<organism evidence="4 5">
    <name type="scientific">Paeniroseomonas aquatica</name>
    <dbReference type="NCBI Taxonomy" id="373043"/>
    <lineage>
        <taxon>Bacteria</taxon>
        <taxon>Pseudomonadati</taxon>
        <taxon>Pseudomonadota</taxon>
        <taxon>Alphaproteobacteria</taxon>
        <taxon>Acetobacterales</taxon>
        <taxon>Acetobacteraceae</taxon>
        <taxon>Paeniroseomonas</taxon>
    </lineage>
</organism>
<feature type="region of interest" description="Disordered" evidence="3">
    <location>
        <begin position="301"/>
        <end position="323"/>
    </location>
</feature>
<dbReference type="InterPro" id="IPR011049">
    <property type="entry name" value="Serralysin-like_metalloprot_C"/>
</dbReference>
<dbReference type="Pfam" id="PF00353">
    <property type="entry name" value="HemolysinCabind"/>
    <property type="match status" value="5"/>
</dbReference>
<keyword evidence="5" id="KW-1185">Reference proteome</keyword>
<accession>A0ABT7ZZG8</accession>
<evidence type="ECO:0000313" key="4">
    <source>
        <dbReference type="EMBL" id="MDN3562865.1"/>
    </source>
</evidence>
<dbReference type="InterPro" id="IPR001343">
    <property type="entry name" value="Hemolysn_Ca-bd"/>
</dbReference>
<evidence type="ECO:0000256" key="2">
    <source>
        <dbReference type="ARBA" id="ARBA00022525"/>
    </source>
</evidence>
<dbReference type="PRINTS" id="PR00313">
    <property type="entry name" value="CABNDNGRPT"/>
</dbReference>
<name>A0ABT7ZZG8_9PROT</name>
<dbReference type="EMBL" id="JAUFPN010000005">
    <property type="protein sequence ID" value="MDN3562865.1"/>
    <property type="molecule type" value="Genomic_DNA"/>
</dbReference>
<comment type="caution">
    <text evidence="4">The sequence shown here is derived from an EMBL/GenBank/DDBJ whole genome shotgun (WGS) entry which is preliminary data.</text>
</comment>
<gene>
    <name evidence="4" type="ORF">QWZ14_00515</name>
</gene>
<proteinExistence type="predicted"/>
<protein>
    <submittedName>
        <fullName evidence="4">Calcium-binding protein</fullName>
    </submittedName>
</protein>
<dbReference type="Proteomes" id="UP001529369">
    <property type="component" value="Unassembled WGS sequence"/>
</dbReference>
<comment type="subcellular location">
    <subcellularLocation>
        <location evidence="1">Secreted</location>
    </subcellularLocation>
</comment>
<dbReference type="SUPFAM" id="SSF51120">
    <property type="entry name" value="beta-Roll"/>
    <property type="match status" value="2"/>
</dbReference>
<evidence type="ECO:0000256" key="1">
    <source>
        <dbReference type="ARBA" id="ARBA00004613"/>
    </source>
</evidence>
<evidence type="ECO:0000256" key="3">
    <source>
        <dbReference type="SAM" id="MobiDB-lite"/>
    </source>
</evidence>
<sequence>MAHKAKHTGPTPDPSEGLNTGFSDYQLDIGRNDPDALFGTGRMDIAFGRGGNDYLLGAGGDDDLQGGRGRDYLIGGDGRDHLDGGAGSDVLIGGGGADALRGGDDNAADLLIEGDGHGDIEGGSGNDVLVGGRGADAFVVDRNSGRDVILDFQAGPGMFDHLAMRGISPEELRFQDTPVGVRISWNGGEASVLLSGVFKAALAGDDFMFTDDRQAIQPTGASAQTVSAESFVKDEGGTVSAPNPGSGTAPSEAYAFDDFNVRVGTTRGDTFLGTEDRDYSFGLAGNDRLLGGAGDDDLRGDEGNDILDGGVGQDHLMGGAGSDSLFGGGEADNLMGGEGNDTIYGGAGHDMIEGEGGNDVLHGGDGADAFIVAHNSGNDVVIGGFDAGPGAFDHIAFKDISPDEVTVTEAGSTHGDGHSGVLVSWGDGSIFLEGLTKARMAQDDFMFNADLGTRGAFIDDPEISAAGSQLIFGEDGSQPAAANPAYDYLLG</sequence>
<keyword evidence="2" id="KW-0964">Secreted</keyword>
<dbReference type="InterPro" id="IPR050557">
    <property type="entry name" value="RTX_toxin/Mannuronan_C5-epim"/>
</dbReference>
<feature type="region of interest" description="Disordered" evidence="3">
    <location>
        <begin position="1"/>
        <end position="25"/>
    </location>
</feature>
<reference evidence="5" key="1">
    <citation type="journal article" date="2019" name="Int. J. Syst. Evol. Microbiol.">
        <title>The Global Catalogue of Microorganisms (GCM) 10K type strain sequencing project: providing services to taxonomists for standard genome sequencing and annotation.</title>
        <authorList>
            <consortium name="The Broad Institute Genomics Platform"/>
            <consortium name="The Broad Institute Genome Sequencing Center for Infectious Disease"/>
            <person name="Wu L."/>
            <person name="Ma J."/>
        </authorList>
    </citation>
    <scope>NUCLEOTIDE SEQUENCE [LARGE SCALE GENOMIC DNA]</scope>
    <source>
        <strain evidence="5">CECT 7131</strain>
    </source>
</reference>
<dbReference type="PROSITE" id="PS00330">
    <property type="entry name" value="HEMOLYSIN_CALCIUM"/>
    <property type="match status" value="8"/>
</dbReference>
<dbReference type="Gene3D" id="2.150.10.10">
    <property type="entry name" value="Serralysin-like metalloprotease, C-terminal"/>
    <property type="match status" value="3"/>
</dbReference>
<dbReference type="InterPro" id="IPR018511">
    <property type="entry name" value="Hemolysin-typ_Ca-bd_CS"/>
</dbReference>
<dbReference type="PANTHER" id="PTHR38340:SF1">
    <property type="entry name" value="S-LAYER PROTEIN"/>
    <property type="match status" value="1"/>
</dbReference>